<accession>A0A0D1EQG2</accession>
<dbReference type="EMBL" id="JYFE01000013">
    <property type="protein sequence ID" value="KIT17830.1"/>
    <property type="molecule type" value="Genomic_DNA"/>
</dbReference>
<dbReference type="Pfam" id="PF01471">
    <property type="entry name" value="PG_binding_1"/>
    <property type="match status" value="1"/>
</dbReference>
<keyword evidence="5" id="KW-1185">Reference proteome</keyword>
<dbReference type="InterPro" id="IPR002477">
    <property type="entry name" value="Peptidoglycan-bd-like"/>
</dbReference>
<feature type="domain" description="Peptidoglycan binding-like" evidence="3">
    <location>
        <begin position="83"/>
        <end position="130"/>
    </location>
</feature>
<organism evidence="4 5">
    <name type="scientific">Jannaschia aquimarina</name>
    <dbReference type="NCBI Taxonomy" id="935700"/>
    <lineage>
        <taxon>Bacteria</taxon>
        <taxon>Pseudomonadati</taxon>
        <taxon>Pseudomonadota</taxon>
        <taxon>Alphaproteobacteria</taxon>
        <taxon>Rhodobacterales</taxon>
        <taxon>Roseobacteraceae</taxon>
        <taxon>Jannaschia</taxon>
    </lineage>
</organism>
<feature type="chain" id="PRO_5002241032" evidence="2">
    <location>
        <begin position="22"/>
        <end position="554"/>
    </location>
</feature>
<evidence type="ECO:0000259" key="3">
    <source>
        <dbReference type="Pfam" id="PF01471"/>
    </source>
</evidence>
<feature type="region of interest" description="Disordered" evidence="1">
    <location>
        <begin position="51"/>
        <end position="85"/>
    </location>
</feature>
<evidence type="ECO:0000256" key="2">
    <source>
        <dbReference type="SAM" id="SignalP"/>
    </source>
</evidence>
<dbReference type="RefSeq" id="WP_043917282.1">
    <property type="nucleotide sequence ID" value="NZ_FZPF01000003.1"/>
</dbReference>
<dbReference type="InterPro" id="IPR036365">
    <property type="entry name" value="PGBD-like_sf"/>
</dbReference>
<dbReference type="SUPFAM" id="SSF47090">
    <property type="entry name" value="PGBD-like"/>
    <property type="match status" value="1"/>
</dbReference>
<gene>
    <name evidence="4" type="ORF">jaqu_04190</name>
</gene>
<dbReference type="AlphaFoldDB" id="A0A0D1EQG2"/>
<dbReference type="Proteomes" id="UP000032232">
    <property type="component" value="Unassembled WGS sequence"/>
</dbReference>
<comment type="caution">
    <text evidence="4">The sequence shown here is derived from an EMBL/GenBank/DDBJ whole genome shotgun (WGS) entry which is preliminary data.</text>
</comment>
<dbReference type="PATRIC" id="fig|935700.4.peg.448"/>
<name>A0A0D1EQG2_9RHOB</name>
<protein>
    <submittedName>
        <fullName evidence="4">Putative peptidoglycan binding domain protein</fullName>
    </submittedName>
</protein>
<evidence type="ECO:0000256" key="1">
    <source>
        <dbReference type="SAM" id="MobiDB-lite"/>
    </source>
</evidence>
<reference evidence="4 5" key="1">
    <citation type="submission" date="2015-02" db="EMBL/GenBank/DDBJ databases">
        <title>Genome Sequence of Jannaschia aquimarina DSM28248, a member of the Roseobacter clade.</title>
        <authorList>
            <person name="Voget S."/>
            <person name="Daniel R."/>
        </authorList>
    </citation>
    <scope>NUCLEOTIDE SEQUENCE [LARGE SCALE GENOMIC DNA]</scope>
    <source>
        <strain evidence="4 5">GSW-M26</strain>
    </source>
</reference>
<keyword evidence="2" id="KW-0732">Signal</keyword>
<dbReference type="STRING" id="935700.jaqu_04190"/>
<proteinExistence type="predicted"/>
<feature type="signal peptide" evidence="2">
    <location>
        <begin position="1"/>
        <end position="21"/>
    </location>
</feature>
<evidence type="ECO:0000313" key="5">
    <source>
        <dbReference type="Proteomes" id="UP000032232"/>
    </source>
</evidence>
<dbReference type="Gene3D" id="1.10.101.10">
    <property type="entry name" value="PGBD-like superfamily/PGBD"/>
    <property type="match status" value="1"/>
</dbReference>
<sequence>MFRNRLLATVAAFAVAMPVTTMTTTPARAGADDVAAGLIGGIIGGAIVNHERNKRRTTTRRSTTNRSTRTRSSRPAMTAAQRQENRDVQTALNYFGFNAGGADGVLGQRSRSAISGMQAFLALPSDGTLTEFERSVLLSAHSRALSGAPDVAKLISTSQIGQRAVLKDQYARMSGGVTVASTSNYPGLPAEVSRAVDEIAASSDPSAEQLLQRAGFIQLADMNGDGRNDYIIDTALSGSSYWCGANDCQVLVFASTADGYARNNLLTYSPTPASFECVGATCRLSDAPPQTREAVAPAPVVPAPTAPNAAGTVAAALPTFGAPAPAAPVQASLAGHCEKVTLLTTTRGGPVTQSGGDRSVALAEQFCLARAHSILSTQERLDALGVAPEQAAAQCEAFKPVMAQPVAALASGTMDDVMSGVTQVVLGAGLTPDQLRDTATVCLGAGYRADDTEIALGAALLLVALGSDAHAELLGHHVAQGFGADADRARAAAWYGRAIDALKGGATPVFAPGQTDRAALLTWASGAADGAAAASPATPVPASVALPTFGAPAD</sequence>
<evidence type="ECO:0000313" key="4">
    <source>
        <dbReference type="EMBL" id="KIT17830.1"/>
    </source>
</evidence>
<dbReference type="InterPro" id="IPR036366">
    <property type="entry name" value="PGBDSf"/>
</dbReference>